<dbReference type="PANTHER" id="PTHR32182">
    <property type="entry name" value="DNA REPLICATION AND REPAIR PROTEIN RECF"/>
    <property type="match status" value="1"/>
</dbReference>
<gene>
    <name evidence="2" type="ORF">VN24_13040</name>
</gene>
<evidence type="ECO:0000313" key="3">
    <source>
        <dbReference type="Proteomes" id="UP000032633"/>
    </source>
</evidence>
<name>A0A0D5NIY5_9BACL</name>
<evidence type="ECO:0000256" key="1">
    <source>
        <dbReference type="SAM" id="Coils"/>
    </source>
</evidence>
<dbReference type="CDD" id="cd00267">
    <property type="entry name" value="ABC_ATPase"/>
    <property type="match status" value="1"/>
</dbReference>
<evidence type="ECO:0008006" key="4">
    <source>
        <dbReference type="Google" id="ProtNLM"/>
    </source>
</evidence>
<keyword evidence="3" id="KW-1185">Reference proteome</keyword>
<dbReference type="AlphaFoldDB" id="A0A0D5NIY5"/>
<dbReference type="Gene3D" id="3.40.50.300">
    <property type="entry name" value="P-loop containing nucleotide triphosphate hydrolases"/>
    <property type="match status" value="1"/>
</dbReference>
<reference evidence="2 3" key="1">
    <citation type="journal article" date="2015" name="J. Biotechnol.">
        <title>Complete genome sequence of Paenibacillus beijingensis 7188(T) (=DSM 24997(T)), a novel rhizobacterium from jujube garden soil.</title>
        <authorList>
            <person name="Kwak Y."/>
            <person name="Shin J.H."/>
        </authorList>
    </citation>
    <scope>NUCLEOTIDE SEQUENCE [LARGE SCALE GENOMIC DNA]</scope>
    <source>
        <strain evidence="2 3">DSM 24997</strain>
    </source>
</reference>
<evidence type="ECO:0000313" key="2">
    <source>
        <dbReference type="EMBL" id="AJY75329.1"/>
    </source>
</evidence>
<dbReference type="OrthoDB" id="9789562at2"/>
<dbReference type="GO" id="GO:0006302">
    <property type="term" value="P:double-strand break repair"/>
    <property type="evidence" value="ECO:0007669"/>
    <property type="project" value="TreeGrafter"/>
</dbReference>
<sequence>MNTIFLDVERWLTQRPKWLQNAASRIVQKKLSEEDIKELINICKGESESDVSSYSVGVSPLGGLQSKSESNFLKLTSISDVNGINALNPKKPLQFNSNQLSIVFGHNGSGKSSYIKLLKHACGARESGKLLGNVFNDGQVEKQECVFVFNDGQEKQVKWSTEHGTIPQLSSIQLYDTACANVYVNEENEIAYEPWISSFFTELTEVCQVIGQALKEENDGIVIKPYNLPNEYQGTSVGKWLQKANYRTSSTEVDENSRWGIAEEESLNTYKLLLGEINPVDTAKKQMQLARNSNNLIAKLQTLIDTYNNENCNNYLDSKSEMVRKKKVAEQDAAKIFANSSFDGIGTESWKLLWQHARDFSEKHAYPLRAFPNLEDESKCVLCHQPLNESAKERLSAFESYVKGALMIDAQEAEERYLKHKARLIDIPTPESIVLHLNSIGLTDELDTTDFIEFINFLEKRKKDLEKVQSIEELNIVPQFAIFSSLAQIASTYEQQASSLMELAEQDNRKELSDKIKELEARKWVSQQRNLIFENIEKLKNKHKIEQAIRLTNTQAISTKKSELSNELITAEYIQRFNHELIQLGGNRIKVELVKSRVQRGHIYHKIQLRDCKFPVKTAEVLSEGEFRLVSLAGFLADVESNPNNTPFVFDDPISSLDQDFEEATVERLVKLSQKRQVIVFTHRISLLTLLSEKAKKKNINYDLTSLRSEFWGAGEPGELPIYANNTEKALNTLLNERLSKAKKILNEEGQEAYAPYMKGLCSDFRSLLERIIENDLMADVVHRFRRAINTMGKIYKLALIKYEDCQLFDELMTKYSRYEHSQSIEAPVQLPFPDELKNDMDIVKSWLEEFKNRK</sequence>
<dbReference type="HOGENOM" id="CLU_016086_0_0_9"/>
<reference evidence="3" key="2">
    <citation type="submission" date="2015-03" db="EMBL/GenBank/DDBJ databases">
        <title>Genome sequence of Paenibacillus beijingensis strain DSM 24997T.</title>
        <authorList>
            <person name="Kwak Y."/>
            <person name="Shin J.-H."/>
        </authorList>
    </citation>
    <scope>NUCLEOTIDE SEQUENCE [LARGE SCALE GENOMIC DNA]</scope>
    <source>
        <strain evidence="3">DSM 24997</strain>
    </source>
</reference>
<dbReference type="GO" id="GO:0000731">
    <property type="term" value="P:DNA synthesis involved in DNA repair"/>
    <property type="evidence" value="ECO:0007669"/>
    <property type="project" value="TreeGrafter"/>
</dbReference>
<dbReference type="STRING" id="1126833.VN24_13040"/>
<organism evidence="2 3">
    <name type="scientific">Paenibacillus beijingensis</name>
    <dbReference type="NCBI Taxonomy" id="1126833"/>
    <lineage>
        <taxon>Bacteria</taxon>
        <taxon>Bacillati</taxon>
        <taxon>Bacillota</taxon>
        <taxon>Bacilli</taxon>
        <taxon>Bacillales</taxon>
        <taxon>Paenibacillaceae</taxon>
        <taxon>Paenibacillus</taxon>
    </lineage>
</organism>
<keyword evidence="1" id="KW-0175">Coiled coil</keyword>
<protein>
    <recommendedName>
        <fullName evidence="4">Protein CR006 P-loop domain-containing protein</fullName>
    </recommendedName>
</protein>
<proteinExistence type="predicted"/>
<dbReference type="PATRIC" id="fig|1126833.4.peg.2839"/>
<dbReference type="EMBL" id="CP011058">
    <property type="protein sequence ID" value="AJY75329.1"/>
    <property type="molecule type" value="Genomic_DNA"/>
</dbReference>
<dbReference type="InterPro" id="IPR027417">
    <property type="entry name" value="P-loop_NTPase"/>
</dbReference>
<accession>A0A0D5NIY5</accession>
<dbReference type="KEGG" id="pbj:VN24_13040"/>
<feature type="coiled-coil region" evidence="1">
    <location>
        <begin position="502"/>
        <end position="529"/>
    </location>
</feature>
<dbReference type="Proteomes" id="UP000032633">
    <property type="component" value="Chromosome"/>
</dbReference>
<dbReference type="RefSeq" id="WP_045670758.1">
    <property type="nucleotide sequence ID" value="NZ_CP011058.1"/>
</dbReference>
<dbReference type="PANTHER" id="PTHR32182:SF22">
    <property type="entry name" value="ATP-DEPENDENT ENDONUCLEASE, OLD FAMILY-RELATED"/>
    <property type="match status" value="1"/>
</dbReference>
<dbReference type="SUPFAM" id="SSF52540">
    <property type="entry name" value="P-loop containing nucleoside triphosphate hydrolases"/>
    <property type="match status" value="1"/>
</dbReference>